<dbReference type="AlphaFoldDB" id="A0A6N7PKZ5"/>
<dbReference type="EMBL" id="WJIE01000003">
    <property type="protein sequence ID" value="MRG92457.1"/>
    <property type="molecule type" value="Genomic_DNA"/>
</dbReference>
<keyword evidence="1" id="KW-1133">Transmembrane helix</keyword>
<feature type="transmembrane region" description="Helical" evidence="1">
    <location>
        <begin position="21"/>
        <end position="40"/>
    </location>
</feature>
<feature type="transmembrane region" description="Helical" evidence="1">
    <location>
        <begin position="46"/>
        <end position="71"/>
    </location>
</feature>
<evidence type="ECO:0000256" key="1">
    <source>
        <dbReference type="SAM" id="Phobius"/>
    </source>
</evidence>
<evidence type="ECO:0000313" key="3">
    <source>
        <dbReference type="Proteomes" id="UP000440224"/>
    </source>
</evidence>
<dbReference type="Proteomes" id="UP000440224">
    <property type="component" value="Unassembled WGS sequence"/>
</dbReference>
<sequence>MLRSAPPPDFRYVWLVPGPSFRALTLAAGTVGLSSLGLALGPETAAWSLTAGSLPIGLAVAGGAAFAVGLARQMQRPRPPSGAREVSMAIVPWGVIVDPGAEARILRWSAIRKVEVAVKHTLRGGTPAIVSSVVTVETEHDVLAGHAAGAVGLESLTVNLDAYADEAARPLATDLDGTEVLDEDGLAPVVGLLLRHAQELCSTSQGAARLFLPPGDYRRASLRAPGPETAAVLGRALTGDVPGAADPRPVAAICAALLGAEAVTPKLLRLSSSPHPVVAAVARAAALRLGVAPAKVGSIEEVDEFLFEEDRETVARIAHGSEGAGRGNG</sequence>
<evidence type="ECO:0000313" key="2">
    <source>
        <dbReference type="EMBL" id="MRG92457.1"/>
    </source>
</evidence>
<gene>
    <name evidence="2" type="ORF">GF068_11030</name>
</gene>
<organism evidence="2 3">
    <name type="scientific">Polyangium spumosum</name>
    <dbReference type="NCBI Taxonomy" id="889282"/>
    <lineage>
        <taxon>Bacteria</taxon>
        <taxon>Pseudomonadati</taxon>
        <taxon>Myxococcota</taxon>
        <taxon>Polyangia</taxon>
        <taxon>Polyangiales</taxon>
        <taxon>Polyangiaceae</taxon>
        <taxon>Polyangium</taxon>
    </lineage>
</organism>
<name>A0A6N7PKZ5_9BACT</name>
<keyword evidence="3" id="KW-1185">Reference proteome</keyword>
<comment type="caution">
    <text evidence="2">The sequence shown here is derived from an EMBL/GenBank/DDBJ whole genome shotgun (WGS) entry which is preliminary data.</text>
</comment>
<protein>
    <submittedName>
        <fullName evidence="2">Uncharacterized protein</fullName>
    </submittedName>
</protein>
<keyword evidence="1" id="KW-0472">Membrane</keyword>
<dbReference type="RefSeq" id="WP_153819333.1">
    <property type="nucleotide sequence ID" value="NZ_WJIE01000003.1"/>
</dbReference>
<proteinExistence type="predicted"/>
<dbReference type="OrthoDB" id="5497662at2"/>
<accession>A0A6N7PKZ5</accession>
<keyword evidence="1" id="KW-0812">Transmembrane</keyword>
<reference evidence="2 3" key="1">
    <citation type="submission" date="2019-10" db="EMBL/GenBank/DDBJ databases">
        <title>A soil myxobacterium in the family Polyangiaceae.</title>
        <authorList>
            <person name="Li Y."/>
            <person name="Wang J."/>
        </authorList>
    </citation>
    <scope>NUCLEOTIDE SEQUENCE [LARGE SCALE GENOMIC DNA]</scope>
    <source>
        <strain evidence="2 3">DSM 14734</strain>
    </source>
</reference>